<dbReference type="EMBL" id="JBAMMX010000013">
    <property type="protein sequence ID" value="KAK6928704.1"/>
    <property type="molecule type" value="Genomic_DNA"/>
</dbReference>
<evidence type="ECO:0000256" key="2">
    <source>
        <dbReference type="SAM" id="MobiDB-lite"/>
    </source>
</evidence>
<dbReference type="SUPFAM" id="SSF54928">
    <property type="entry name" value="RNA-binding domain, RBD"/>
    <property type="match status" value="1"/>
</dbReference>
<feature type="compositionally biased region" description="Polar residues" evidence="2">
    <location>
        <begin position="641"/>
        <end position="657"/>
    </location>
</feature>
<dbReference type="InterPro" id="IPR040366">
    <property type="entry name" value="Nab2/ZC3H14"/>
</dbReference>
<feature type="domain" description="RRM" evidence="3">
    <location>
        <begin position="506"/>
        <end position="583"/>
    </location>
</feature>
<keyword evidence="1" id="KW-0694">RNA-binding</keyword>
<sequence length="679" mass="74421">MEGSDGEDDRTFKVNFSSDGVTKLRKNVTEKLKEFMGDYTDDTLVEYVIVLIRNGRRKEEAKNELWDHLSSNIDLYMQRESNSGAVPGIKHASGDQGGRSDTQLDSESDRANLAKLSRSRHNREWKGLGKDVTEPPPFRSSVVVSPHVEDENHHNAGRRKRSISPRPLVQKKRGRTDERSLSQREVVSQATVDAPRRLLQFAVRDAVATARPSNLGVGPTLKRLRSVVSTSSGNSSLEDRPQRIRSGAIVPSSMITAMKAAAEAAEDVTRVRSSKNVFDRLGHGTDVLETPDQVARSNNVDIKDREYDDLNHVLEQSCATNLHRKEYSGQYVGKMSMVESDTGLGSDSASDNEGYDDVNIHRVMNGSQMESSCGNKGDDSLMVQYSVAKNAEDVLHKPRFREEDQPAASANKSHKIVNISVNVNTWKPPHYQAPLEAGEANNVKSVQGSGRGDEKSGVQVMGSGVPVTAGNGHVKSADAAKEFPKTITSAVGSYSTIRPSEDADSRTIFVSNVHFAATKDSLSRHFNKFGEVLKVVILTDTATGQPKGSAYVEFMRKEAAEHSLSLDGTSFMYRILKVVKRSSVHQDAASMMTWPRMPRASPFTAGRFARVPFPRGMSSAAFRLRPIKTSARIMQWKRDSQASSENGNALTSNNVASPTARGLTYVRPDAKPGGNTGTT</sequence>
<dbReference type="GO" id="GO:0005634">
    <property type="term" value="C:nucleus"/>
    <property type="evidence" value="ECO:0007669"/>
    <property type="project" value="TreeGrafter"/>
</dbReference>
<dbReference type="Gene3D" id="3.30.70.330">
    <property type="match status" value="1"/>
</dbReference>
<organism evidence="4 5">
    <name type="scientific">Dillenia turbinata</name>
    <dbReference type="NCBI Taxonomy" id="194707"/>
    <lineage>
        <taxon>Eukaryota</taxon>
        <taxon>Viridiplantae</taxon>
        <taxon>Streptophyta</taxon>
        <taxon>Embryophyta</taxon>
        <taxon>Tracheophyta</taxon>
        <taxon>Spermatophyta</taxon>
        <taxon>Magnoliopsida</taxon>
        <taxon>eudicotyledons</taxon>
        <taxon>Gunneridae</taxon>
        <taxon>Pentapetalae</taxon>
        <taxon>Dilleniales</taxon>
        <taxon>Dilleniaceae</taxon>
        <taxon>Dillenia</taxon>
    </lineage>
</organism>
<feature type="region of interest" description="Disordered" evidence="2">
    <location>
        <begin position="84"/>
        <end position="184"/>
    </location>
</feature>
<proteinExistence type="predicted"/>
<reference evidence="4 5" key="1">
    <citation type="submission" date="2023-12" db="EMBL/GenBank/DDBJ databases">
        <title>A high-quality genome assembly for Dillenia turbinata (Dilleniales).</title>
        <authorList>
            <person name="Chanderbali A."/>
        </authorList>
    </citation>
    <scope>NUCLEOTIDE SEQUENCE [LARGE SCALE GENOMIC DNA]</scope>
    <source>
        <strain evidence="4">LSX21</strain>
        <tissue evidence="4">Leaf</tissue>
    </source>
</reference>
<evidence type="ECO:0000256" key="1">
    <source>
        <dbReference type="PROSITE-ProRule" id="PRU00176"/>
    </source>
</evidence>
<dbReference type="AlphaFoldDB" id="A0AAN8V8C4"/>
<dbReference type="SMART" id="SM00360">
    <property type="entry name" value="RRM"/>
    <property type="match status" value="1"/>
</dbReference>
<dbReference type="InterPro" id="IPR012677">
    <property type="entry name" value="Nucleotide-bd_a/b_plait_sf"/>
</dbReference>
<dbReference type="PANTHER" id="PTHR14738:SF32">
    <property type="entry name" value="RNA BINDING (RRM_RBD_RNP MOTIFS) FAMILY PROTEIN"/>
    <property type="match status" value="1"/>
</dbReference>
<dbReference type="InterPro" id="IPR035979">
    <property type="entry name" value="RBD_domain_sf"/>
</dbReference>
<feature type="compositionally biased region" description="Basic residues" evidence="2">
    <location>
        <begin position="155"/>
        <end position="174"/>
    </location>
</feature>
<protein>
    <submittedName>
        <fullName evidence="4">RNA recognition motif domain</fullName>
    </submittedName>
</protein>
<dbReference type="GO" id="GO:0005737">
    <property type="term" value="C:cytoplasm"/>
    <property type="evidence" value="ECO:0007669"/>
    <property type="project" value="TreeGrafter"/>
</dbReference>
<dbReference type="GO" id="GO:0008143">
    <property type="term" value="F:poly(A) binding"/>
    <property type="evidence" value="ECO:0007669"/>
    <property type="project" value="InterPro"/>
</dbReference>
<dbReference type="PROSITE" id="PS50102">
    <property type="entry name" value="RRM"/>
    <property type="match status" value="1"/>
</dbReference>
<feature type="region of interest" description="Disordered" evidence="2">
    <location>
        <begin position="637"/>
        <end position="679"/>
    </location>
</feature>
<keyword evidence="5" id="KW-1185">Reference proteome</keyword>
<feature type="compositionally biased region" description="Basic and acidic residues" evidence="2">
    <location>
        <begin position="122"/>
        <end position="133"/>
    </location>
</feature>
<name>A0AAN8V8C4_9MAGN</name>
<dbReference type="Proteomes" id="UP001370490">
    <property type="component" value="Unassembled WGS sequence"/>
</dbReference>
<evidence type="ECO:0000313" key="4">
    <source>
        <dbReference type="EMBL" id="KAK6928704.1"/>
    </source>
</evidence>
<dbReference type="GO" id="GO:0043488">
    <property type="term" value="P:regulation of mRNA stability"/>
    <property type="evidence" value="ECO:0007669"/>
    <property type="project" value="InterPro"/>
</dbReference>
<evidence type="ECO:0000259" key="3">
    <source>
        <dbReference type="PROSITE" id="PS50102"/>
    </source>
</evidence>
<evidence type="ECO:0000313" key="5">
    <source>
        <dbReference type="Proteomes" id="UP001370490"/>
    </source>
</evidence>
<dbReference type="PANTHER" id="PTHR14738">
    <property type="entry name" value="ZINC FINGER CCCH DOMAIN-CONTAINING PROTEIN 14"/>
    <property type="match status" value="1"/>
</dbReference>
<accession>A0AAN8V8C4</accession>
<dbReference type="Pfam" id="PF00076">
    <property type="entry name" value="RRM_1"/>
    <property type="match status" value="1"/>
</dbReference>
<dbReference type="InterPro" id="IPR000504">
    <property type="entry name" value="RRM_dom"/>
</dbReference>
<gene>
    <name evidence="4" type="ORF">RJ641_004909</name>
</gene>
<comment type="caution">
    <text evidence="4">The sequence shown here is derived from an EMBL/GenBank/DDBJ whole genome shotgun (WGS) entry which is preliminary data.</text>
</comment>